<dbReference type="InterPro" id="IPR000772">
    <property type="entry name" value="Ricin_B_lectin"/>
</dbReference>
<dbReference type="PANTHER" id="PTHR33577">
    <property type="entry name" value="STERIGMATOCYSTIN BIOSYNTHESIS PEROXIDASE STCC-RELATED"/>
    <property type="match status" value="1"/>
</dbReference>
<dbReference type="SUPFAM" id="SSF50370">
    <property type="entry name" value="Ricin B-like lectins"/>
    <property type="match status" value="4"/>
</dbReference>
<comment type="cofactor">
    <cofactor evidence="1">
        <name>heme b</name>
        <dbReference type="ChEBI" id="CHEBI:60344"/>
    </cofactor>
</comment>
<dbReference type="PROSITE" id="PS51405">
    <property type="entry name" value="HEME_HALOPEROXIDASE"/>
    <property type="match status" value="2"/>
</dbReference>
<protein>
    <recommendedName>
        <fullName evidence="10">Heme haloperoxidase family profile domain-containing protein</fullName>
    </recommendedName>
</protein>
<organism evidence="11 12">
    <name type="scientific">Pythium oligandrum</name>
    <name type="common">Mycoparasitic fungus</name>
    <dbReference type="NCBI Taxonomy" id="41045"/>
    <lineage>
        <taxon>Eukaryota</taxon>
        <taxon>Sar</taxon>
        <taxon>Stramenopiles</taxon>
        <taxon>Oomycota</taxon>
        <taxon>Peronosporomycetes</taxon>
        <taxon>Pythiales</taxon>
        <taxon>Pythiaceae</taxon>
        <taxon>Pythium</taxon>
    </lineage>
</organism>
<feature type="region of interest" description="Disordered" evidence="9">
    <location>
        <begin position="1334"/>
        <end position="1354"/>
    </location>
</feature>
<dbReference type="InterPro" id="IPR035992">
    <property type="entry name" value="Ricin_B-like_lectins"/>
</dbReference>
<dbReference type="GO" id="GO:0004601">
    <property type="term" value="F:peroxidase activity"/>
    <property type="evidence" value="ECO:0007669"/>
    <property type="project" value="UniProtKB-KW"/>
</dbReference>
<evidence type="ECO:0000313" key="11">
    <source>
        <dbReference type="EMBL" id="TMW64672.1"/>
    </source>
</evidence>
<dbReference type="EMBL" id="SPLM01000039">
    <property type="protein sequence ID" value="TMW64672.1"/>
    <property type="molecule type" value="Genomic_DNA"/>
</dbReference>
<evidence type="ECO:0000256" key="1">
    <source>
        <dbReference type="ARBA" id="ARBA00001970"/>
    </source>
</evidence>
<evidence type="ECO:0000256" key="8">
    <source>
        <dbReference type="SAM" id="Coils"/>
    </source>
</evidence>
<name>A0A8K1CJM0_PYTOL</name>
<dbReference type="OrthoDB" id="407298at2759"/>
<evidence type="ECO:0000256" key="4">
    <source>
        <dbReference type="ARBA" id="ARBA00022723"/>
    </source>
</evidence>
<keyword evidence="8" id="KW-0175">Coiled coil</keyword>
<dbReference type="SMART" id="SM00458">
    <property type="entry name" value="RICIN"/>
    <property type="match status" value="4"/>
</dbReference>
<dbReference type="PROSITE" id="PS50231">
    <property type="entry name" value="RICIN_B_LECTIN"/>
    <property type="match status" value="4"/>
</dbReference>
<evidence type="ECO:0000256" key="9">
    <source>
        <dbReference type="SAM" id="MobiDB-lite"/>
    </source>
</evidence>
<dbReference type="SUPFAM" id="SSF47571">
    <property type="entry name" value="Cloroperoxidase"/>
    <property type="match status" value="2"/>
</dbReference>
<keyword evidence="5" id="KW-0560">Oxidoreductase</keyword>
<feature type="domain" description="Heme haloperoxidase family profile" evidence="10">
    <location>
        <begin position="854"/>
        <end position="1059"/>
    </location>
</feature>
<proteinExistence type="inferred from homology"/>
<dbReference type="InterPro" id="IPR000028">
    <property type="entry name" value="Chloroperoxidase"/>
</dbReference>
<reference evidence="11" key="1">
    <citation type="submission" date="2019-03" db="EMBL/GenBank/DDBJ databases">
        <title>Long read genome sequence of the mycoparasitic Pythium oligandrum ATCC 38472 isolated from sugarbeet rhizosphere.</title>
        <authorList>
            <person name="Gaulin E."/>
        </authorList>
    </citation>
    <scope>NUCLEOTIDE SEQUENCE</scope>
    <source>
        <strain evidence="11">ATCC 38472_TT</strain>
    </source>
</reference>
<dbReference type="Pfam" id="PF00652">
    <property type="entry name" value="Ricin_B_lectin"/>
    <property type="match status" value="3"/>
</dbReference>
<evidence type="ECO:0000256" key="2">
    <source>
        <dbReference type="ARBA" id="ARBA00022559"/>
    </source>
</evidence>
<feature type="domain" description="Heme haloperoxidase family profile" evidence="10">
    <location>
        <begin position="348"/>
        <end position="559"/>
    </location>
</feature>
<evidence type="ECO:0000256" key="3">
    <source>
        <dbReference type="ARBA" id="ARBA00022617"/>
    </source>
</evidence>
<dbReference type="PANTHER" id="PTHR33577:SF9">
    <property type="entry name" value="PEROXIDASE STCC"/>
    <property type="match status" value="1"/>
</dbReference>
<keyword evidence="12" id="KW-1185">Reference proteome</keyword>
<feature type="coiled-coil region" evidence="8">
    <location>
        <begin position="266"/>
        <end position="301"/>
    </location>
</feature>
<keyword evidence="3" id="KW-0349">Heme</keyword>
<evidence type="ECO:0000256" key="6">
    <source>
        <dbReference type="ARBA" id="ARBA00023004"/>
    </source>
</evidence>
<dbReference type="Gene3D" id="2.80.10.50">
    <property type="match status" value="4"/>
</dbReference>
<evidence type="ECO:0000256" key="7">
    <source>
        <dbReference type="ARBA" id="ARBA00025795"/>
    </source>
</evidence>
<comment type="caution">
    <text evidence="11">The sequence shown here is derived from an EMBL/GenBank/DDBJ whole genome shotgun (WGS) entry which is preliminary data.</text>
</comment>
<feature type="coiled-coil region" evidence="8">
    <location>
        <begin position="91"/>
        <end position="118"/>
    </location>
</feature>
<dbReference type="InterPro" id="IPR036851">
    <property type="entry name" value="Chloroperoxidase-like_sf"/>
</dbReference>
<keyword evidence="4" id="KW-0479">Metal-binding</keyword>
<sequence length="1375" mass="150062">MRRKREALDTANEAAYAARGVRLLQEASRAATAPVDAIVETGSNAKRQRLGSPKEEGKEHEVSAVSAVGSGDSVVGAVAVASEREDETWDAGAFRNEIDELRRKNDYLAQEIDALRQHITNRDESSAFVDARDGRLAMIDEHDPHRTVHAYQERLRSGLKLIRDSLSKMEESLKNTDASRSPENRTTQELQTFHAECNRQMTALLRRLDDVTSPPVTETGVEHKEPEPSAFEQGDVYQMHLASVEPRWAQVERGLAQRMSYFSTQLDHLRVQVSKMEQDLMQENELNTRRLENMLAQQMAQSRQQHSVETKRLQPRINMKILSLVALLSLGVPAIHAADDAVDLSTLAEGEYYRPEDASGGVDATNKVRRSPCPAINTLANHGYIPRDGMDISTKALRDAVVKYYNIDEKYAQVLMDLFPDKSVLSLNELSDHDVMEHDMSLVHADAFYDEDPATVDKDLQSDLFNHVGVSDAMESLFFARTRQRRLEACLAQNPKCDADNSYLTGVALGWIGLLMRAMGGKNEDNISSAYVKDFLIDEKFPDDYAKPTSAITQNDVQVTRRKVYSLLKSTPDWLTHGFASSNSAIISESDSTLCVGIKGASIESGALVYAEPCDSKDASQQFTMDEKNRLVVQHTKMCVDVYANGDTDGAEVKQNKCNDQSNQKWLYDASGRLHPAHAPTMCLSFESVKGKGAFPIQLAACGDAAEQRFYSIYGDFKPESKHISVVASPELCIRATTSGSVEVTECDPQADEQEISIGMDGKIVFSRHKMFLTTAKNGDIRTVASDNSDSGSEPMEWHYDSLGRLHPSTDEKNMCLSQNGKDDKAVVLAECSDDVLQKWYAVDKKDIGTQQVVQPYYHPTASESSGKPGNKAKYSRSPCPVVNALANHGLISRDGRNITREALVSAINTQFNIATEIVDDLLTDIKDSVLSLDDLSKVRHDSGLLLRGDDAKSDDPALFDTALVDEFFTRVGSSGSLQLMDFASAIARGQANCSSSCSLDSEIVQGSVHKAALLFLALGGASSGSISSSVAQSMLSDERVSDELIKPVQNITSGAVNSAVNKITALLSSSSSWLAGGFALSKQPLFNVINGTELCLTLPASDDRTQFEMSACNSPLPTDQQFTYDSKHRIVSASSGQCLDVFGLKQTDGAEVVQVECNDMSNQRWTYDASGRLHPGHAPQLCLAIDSSNSGVVISTCSSHANQVFFSTFNSFELKDKQLASSRAPAPLTECLEAQSGGKVGVATCDSSESSQLWTLDGSKQLTVSSKCLTVGDNNAVMQADCNGASKQQWFYDSLGHLHPQSDTTLCLDIDTQSSATVDFCATRDAQRWLATSVTTTGDGETGGPAPSTASRRHHGPALALILAVIHILNQRLS</sequence>
<dbReference type="Proteomes" id="UP000794436">
    <property type="component" value="Unassembled WGS sequence"/>
</dbReference>
<evidence type="ECO:0000259" key="10">
    <source>
        <dbReference type="PROSITE" id="PS51405"/>
    </source>
</evidence>
<dbReference type="Gene3D" id="1.10.489.10">
    <property type="entry name" value="Chloroperoxidase-like"/>
    <property type="match status" value="2"/>
</dbReference>
<keyword evidence="6" id="KW-0408">Iron</keyword>
<dbReference type="Pfam" id="PF01328">
    <property type="entry name" value="Peroxidase_2"/>
    <property type="match status" value="2"/>
</dbReference>
<evidence type="ECO:0000313" key="12">
    <source>
        <dbReference type="Proteomes" id="UP000794436"/>
    </source>
</evidence>
<dbReference type="CDD" id="cd00161">
    <property type="entry name" value="beta-trefoil_Ricin-like"/>
    <property type="match status" value="2"/>
</dbReference>
<keyword evidence="2" id="KW-0575">Peroxidase</keyword>
<gene>
    <name evidence="11" type="ORF">Poli38472_011552</name>
</gene>
<dbReference type="GO" id="GO:0046872">
    <property type="term" value="F:metal ion binding"/>
    <property type="evidence" value="ECO:0007669"/>
    <property type="project" value="UniProtKB-KW"/>
</dbReference>
<comment type="similarity">
    <text evidence="7">Belongs to the chloroperoxidase family.</text>
</comment>
<evidence type="ECO:0000256" key="5">
    <source>
        <dbReference type="ARBA" id="ARBA00023002"/>
    </source>
</evidence>
<accession>A0A8K1CJM0</accession>